<evidence type="ECO:0000256" key="1">
    <source>
        <dbReference type="SAM" id="MobiDB-lite"/>
    </source>
</evidence>
<dbReference type="EMBL" id="CAEKKB010000004">
    <property type="protein sequence ID" value="CAB4307012.1"/>
    <property type="molecule type" value="Genomic_DNA"/>
</dbReference>
<dbReference type="AlphaFoldDB" id="A0A6J5X4Z5"/>
<sequence>MSSATSGPQPHLSPSFNTHPQVSTFSSPLTTSSVSTPLVSTFTEPVLSPTIFPSFPNFTRPYTPSLRQRLSPSPSFSPLSPFPSQPVFHSPTTPFTIAPHFVFPTHTSPLPTPNFSHGSLRPLKLDLERFSGDDSYGWLASVECFLTYYGVLDEDKVTVAAVHLSGDASLWMQWFEQRFPKYWTLFTTSLLQHFGSTDICDFEASLSHIQQTGSLAYYLTLFTKLACRAPEWSDTQFKGVFIGGLQEELHFDVQALQPNNLSEARHLSQIFNSKL</sequence>
<dbReference type="InterPro" id="IPR005162">
    <property type="entry name" value="Retrotrans_gag_dom"/>
</dbReference>
<feature type="domain" description="Retrotransposon gag" evidence="2">
    <location>
        <begin position="159"/>
        <end position="247"/>
    </location>
</feature>
<proteinExistence type="predicted"/>
<evidence type="ECO:0000313" key="3">
    <source>
        <dbReference type="EMBL" id="CAB4307012.1"/>
    </source>
</evidence>
<dbReference type="Proteomes" id="UP000507245">
    <property type="component" value="Unassembled WGS sequence"/>
</dbReference>
<dbReference type="Pfam" id="PF03732">
    <property type="entry name" value="Retrotrans_gag"/>
    <property type="match status" value="1"/>
</dbReference>
<feature type="region of interest" description="Disordered" evidence="1">
    <location>
        <begin position="1"/>
        <end position="28"/>
    </location>
</feature>
<protein>
    <recommendedName>
        <fullName evidence="2">Retrotransposon gag domain-containing protein</fullName>
    </recommendedName>
</protein>
<feature type="compositionally biased region" description="Polar residues" evidence="1">
    <location>
        <begin position="1"/>
        <end position="22"/>
    </location>
</feature>
<evidence type="ECO:0000313" key="4">
    <source>
        <dbReference type="Proteomes" id="UP000507245"/>
    </source>
</evidence>
<keyword evidence="4" id="KW-1185">Reference proteome</keyword>
<organism evidence="3 4">
    <name type="scientific">Prunus armeniaca</name>
    <name type="common">Apricot</name>
    <name type="synonym">Armeniaca vulgaris</name>
    <dbReference type="NCBI Taxonomy" id="36596"/>
    <lineage>
        <taxon>Eukaryota</taxon>
        <taxon>Viridiplantae</taxon>
        <taxon>Streptophyta</taxon>
        <taxon>Embryophyta</taxon>
        <taxon>Tracheophyta</taxon>
        <taxon>Spermatophyta</taxon>
        <taxon>Magnoliopsida</taxon>
        <taxon>eudicotyledons</taxon>
        <taxon>Gunneridae</taxon>
        <taxon>Pentapetalae</taxon>
        <taxon>rosids</taxon>
        <taxon>fabids</taxon>
        <taxon>Rosales</taxon>
        <taxon>Rosaceae</taxon>
        <taxon>Amygdaloideae</taxon>
        <taxon>Amygdaleae</taxon>
        <taxon>Prunus</taxon>
    </lineage>
</organism>
<dbReference type="OrthoDB" id="2013610at2759"/>
<gene>
    <name evidence="3" type="ORF">ORAREDHAP_LOCUS25427</name>
</gene>
<accession>A0A6J5X4Z5</accession>
<evidence type="ECO:0000259" key="2">
    <source>
        <dbReference type="Pfam" id="PF03732"/>
    </source>
</evidence>
<name>A0A6J5X4Z5_PRUAR</name>
<reference evidence="4" key="1">
    <citation type="journal article" date="2020" name="Genome Biol.">
        <title>Gamete binning: chromosome-level and haplotype-resolved genome assembly enabled by high-throughput single-cell sequencing of gamete genomes.</title>
        <authorList>
            <person name="Campoy J.A."/>
            <person name="Sun H."/>
            <person name="Goel M."/>
            <person name="Jiao W.-B."/>
            <person name="Folz-Donahue K."/>
            <person name="Wang N."/>
            <person name="Rubio M."/>
            <person name="Liu C."/>
            <person name="Kukat C."/>
            <person name="Ruiz D."/>
            <person name="Huettel B."/>
            <person name="Schneeberger K."/>
        </authorList>
    </citation>
    <scope>NUCLEOTIDE SEQUENCE [LARGE SCALE GENOMIC DNA]</scope>
    <source>
        <strain evidence="4">cv. Rojo Pasion</strain>
    </source>
</reference>